<dbReference type="InterPro" id="IPR026983">
    <property type="entry name" value="DHC"/>
</dbReference>
<comment type="caution">
    <text evidence="1">The sequence shown here is derived from an EMBL/GenBank/DDBJ whole genome shotgun (WGS) entry which is preliminary data.</text>
</comment>
<reference evidence="1" key="1">
    <citation type="submission" date="2019-10" db="EMBL/GenBank/DDBJ databases">
        <authorList>
            <person name="Soares A.E.R."/>
            <person name="Aleixo A."/>
            <person name="Schneider P."/>
            <person name="Miyaki C.Y."/>
            <person name="Schneider M.P."/>
            <person name="Mello C."/>
            <person name="Vasconcelos A.T.R."/>
        </authorList>
    </citation>
    <scope>NUCLEOTIDE SEQUENCE</scope>
    <source>
        <tissue evidence="1">Muscle</tissue>
    </source>
</reference>
<dbReference type="Gene3D" id="1.20.58.1120">
    <property type="match status" value="1"/>
</dbReference>
<gene>
    <name evidence="1" type="ORF">WISP_77429</name>
</gene>
<organism evidence="1 2">
    <name type="scientific">Willisornis vidua</name>
    <name type="common">Xingu scale-backed antbird</name>
    <dbReference type="NCBI Taxonomy" id="1566151"/>
    <lineage>
        <taxon>Eukaryota</taxon>
        <taxon>Metazoa</taxon>
        <taxon>Chordata</taxon>
        <taxon>Craniata</taxon>
        <taxon>Vertebrata</taxon>
        <taxon>Euteleostomi</taxon>
        <taxon>Archelosauria</taxon>
        <taxon>Archosauria</taxon>
        <taxon>Dinosauria</taxon>
        <taxon>Saurischia</taxon>
        <taxon>Theropoda</taxon>
        <taxon>Coelurosauria</taxon>
        <taxon>Aves</taxon>
        <taxon>Neognathae</taxon>
        <taxon>Neoaves</taxon>
        <taxon>Telluraves</taxon>
        <taxon>Australaves</taxon>
        <taxon>Passeriformes</taxon>
        <taxon>Thamnophilidae</taxon>
        <taxon>Willisornis</taxon>
    </lineage>
</organism>
<dbReference type="EMBL" id="WHWB01033936">
    <property type="protein sequence ID" value="KAJ7415552.1"/>
    <property type="molecule type" value="Genomic_DNA"/>
</dbReference>
<protein>
    <submittedName>
        <fullName evidence="1">Uncharacterized protein</fullName>
    </submittedName>
</protein>
<evidence type="ECO:0000313" key="2">
    <source>
        <dbReference type="Proteomes" id="UP001145742"/>
    </source>
</evidence>
<dbReference type="PANTHER" id="PTHR45703:SF12">
    <property type="entry name" value="DYNEIN AXONEMAL HEAVY CHAIN 11"/>
    <property type="match status" value="1"/>
</dbReference>
<dbReference type="Proteomes" id="UP001145742">
    <property type="component" value="Unassembled WGS sequence"/>
</dbReference>
<accession>A0ABQ9D5M0</accession>
<name>A0ABQ9D5M0_9PASS</name>
<proteinExistence type="predicted"/>
<sequence length="229" mass="25908">MIRVSHIAVSATILNCLSEPLPQIQHREKRKSKVAESGQAKRDLRILMDRKLNMSQQCAQWAKKANGILACIRNSVASRTRTDNQYLLQTDPLSDEWKLYTEYADHMIVDGLFKAIKCSLQYLTENTETTFKSAPLFEVQLFHNGSKMTFKPSLDSMSMIAQLNALINMLLGELTPGDHQNIMTMCTIDVHARDVVAMLIAQKSLYNGDFRLVCEIVLSSEELQIQGDL</sequence>
<evidence type="ECO:0000313" key="1">
    <source>
        <dbReference type="EMBL" id="KAJ7415552.1"/>
    </source>
</evidence>
<keyword evidence="2" id="KW-1185">Reference proteome</keyword>
<dbReference type="PANTHER" id="PTHR45703">
    <property type="entry name" value="DYNEIN HEAVY CHAIN"/>
    <property type="match status" value="1"/>
</dbReference>